<dbReference type="RefSeq" id="WP_167489861.1">
    <property type="nucleotide sequence ID" value="NZ_CP046173.1"/>
</dbReference>
<protein>
    <submittedName>
        <fullName evidence="3">Uncharacterized protein</fullName>
    </submittedName>
</protein>
<gene>
    <name evidence="3" type="ORF">F6W96_32995</name>
</gene>
<evidence type="ECO:0000313" key="3">
    <source>
        <dbReference type="EMBL" id="QIS22438.1"/>
    </source>
</evidence>
<accession>A0A6G9ZA70</accession>
<dbReference type="EMBL" id="CP046173">
    <property type="protein sequence ID" value="QIS22438.1"/>
    <property type="molecule type" value="Genomic_DNA"/>
</dbReference>
<evidence type="ECO:0000313" key="4">
    <source>
        <dbReference type="Proteomes" id="UP000500953"/>
    </source>
</evidence>
<sequence>MDGRRAGLTARVAGPAAAAGAVSVGLVVIGACGLGHRDVYVAPPPINADLQVAPSVGRGSSTTAAVPIPPSPTWRIAAKTTPRATSASATATPSASGASGSSTRSTTSATRTPTVDFTLPSQADPFDDLDGGPTTTKRSRPDAVSLPPTTLSLPTPPRIPSGTTQIVPGDYPSDQG</sequence>
<dbReference type="Proteomes" id="UP000500953">
    <property type="component" value="Chromosome"/>
</dbReference>
<keyword evidence="2" id="KW-0812">Transmembrane</keyword>
<evidence type="ECO:0000256" key="2">
    <source>
        <dbReference type="SAM" id="Phobius"/>
    </source>
</evidence>
<evidence type="ECO:0000256" key="1">
    <source>
        <dbReference type="SAM" id="MobiDB-lite"/>
    </source>
</evidence>
<name>A0A6G9ZA70_9NOCA</name>
<feature type="compositionally biased region" description="Low complexity" evidence="1">
    <location>
        <begin position="77"/>
        <end position="114"/>
    </location>
</feature>
<keyword evidence="2" id="KW-0472">Membrane</keyword>
<keyword evidence="2" id="KW-1133">Transmembrane helix</keyword>
<reference evidence="3 4" key="1">
    <citation type="journal article" date="2019" name="ACS Chem. Biol.">
        <title>Identification and Mobilization of a Cryptic Antibiotic Biosynthesis Gene Locus from a Human-Pathogenic Nocardia Isolate.</title>
        <authorList>
            <person name="Herisse M."/>
            <person name="Ishida K."/>
            <person name="Porter J.L."/>
            <person name="Howden B."/>
            <person name="Hertweck C."/>
            <person name="Stinear T.P."/>
            <person name="Pidot S.J."/>
        </authorList>
    </citation>
    <scope>NUCLEOTIDE SEQUENCE [LARGE SCALE GENOMIC DNA]</scope>
    <source>
        <strain evidence="3 4">AUSMDU00012715</strain>
    </source>
</reference>
<dbReference type="PROSITE" id="PS51257">
    <property type="entry name" value="PROKAR_LIPOPROTEIN"/>
    <property type="match status" value="1"/>
</dbReference>
<feature type="transmembrane region" description="Helical" evidence="2">
    <location>
        <begin position="12"/>
        <end position="36"/>
    </location>
</feature>
<organism evidence="3 4">
    <name type="scientific">Nocardia terpenica</name>
    <dbReference type="NCBI Taxonomy" id="455432"/>
    <lineage>
        <taxon>Bacteria</taxon>
        <taxon>Bacillati</taxon>
        <taxon>Actinomycetota</taxon>
        <taxon>Actinomycetes</taxon>
        <taxon>Mycobacteriales</taxon>
        <taxon>Nocardiaceae</taxon>
        <taxon>Nocardia</taxon>
    </lineage>
</organism>
<dbReference type="AlphaFoldDB" id="A0A6G9ZA70"/>
<proteinExistence type="predicted"/>
<feature type="region of interest" description="Disordered" evidence="1">
    <location>
        <begin position="58"/>
        <end position="176"/>
    </location>
</feature>